<gene>
    <name evidence="3" type="ORF">NB22_10205</name>
</gene>
<evidence type="ECO:0000313" key="4">
    <source>
        <dbReference type="Proteomes" id="UP000018412"/>
    </source>
</evidence>
<dbReference type="EMBL" id="AYHA01000190">
    <property type="protein sequence ID" value="ESS00419.1"/>
    <property type="molecule type" value="Genomic_DNA"/>
</dbReference>
<proteinExistence type="predicted"/>
<dbReference type="Proteomes" id="UP000018412">
    <property type="component" value="Unassembled WGS sequence"/>
</dbReference>
<reference evidence="3 4" key="2">
    <citation type="journal article" date="2015" name="Genome Announc.">
        <title>Draft Genome Sequence of Lactobacillus fermentum NB-22.</title>
        <authorList>
            <person name="Chaplin A.V."/>
            <person name="Shkoporov A.N."/>
            <person name="Efimov B.A."/>
            <person name="Pikina A.P."/>
            <person name="Borisova O.Y."/>
            <person name="Gladko I.A."/>
            <person name="Postnikova E.A."/>
            <person name="Lordkipanidze A.E."/>
            <person name="Kafarskaia L.I."/>
        </authorList>
    </citation>
    <scope>NUCLEOTIDE SEQUENCE [LARGE SCALE GENOMIC DNA]</scope>
    <source>
        <strain evidence="3 4">NB-22</strain>
    </source>
</reference>
<keyword evidence="2" id="KW-0812">Transmembrane</keyword>
<keyword evidence="2" id="KW-1133">Transmembrane helix</keyword>
<accession>A0A829LJA8</accession>
<name>A0A829LJA8_LIMFE</name>
<keyword evidence="2" id="KW-0472">Membrane</keyword>
<evidence type="ECO:0000256" key="1">
    <source>
        <dbReference type="SAM" id="MobiDB-lite"/>
    </source>
</evidence>
<sequence length="69" mass="7128">MEALESVVVAVGVVVALALAGVAMAVVVGVSVVAAWATGSSIMFENKKTPEETATETTPILNRRSDQRV</sequence>
<dbReference type="AlphaFoldDB" id="A0A829LJA8"/>
<organism evidence="3 4">
    <name type="scientific">Limosilactobacillus fermentum NB-22</name>
    <dbReference type="NCBI Taxonomy" id="1408443"/>
    <lineage>
        <taxon>Bacteria</taxon>
        <taxon>Bacillati</taxon>
        <taxon>Bacillota</taxon>
        <taxon>Bacilli</taxon>
        <taxon>Lactobacillales</taxon>
        <taxon>Lactobacillaceae</taxon>
        <taxon>Limosilactobacillus</taxon>
    </lineage>
</organism>
<feature type="region of interest" description="Disordered" evidence="1">
    <location>
        <begin position="47"/>
        <end position="69"/>
    </location>
</feature>
<comment type="caution">
    <text evidence="3">The sequence shown here is derived from an EMBL/GenBank/DDBJ whole genome shotgun (WGS) entry which is preliminary data.</text>
</comment>
<evidence type="ECO:0000313" key="3">
    <source>
        <dbReference type="EMBL" id="ESS00419.1"/>
    </source>
</evidence>
<protein>
    <submittedName>
        <fullName evidence="3">Uncharacterized protein</fullName>
    </submittedName>
</protein>
<feature type="transmembrane region" description="Helical" evidence="2">
    <location>
        <begin position="6"/>
        <end position="37"/>
    </location>
</feature>
<reference evidence="4" key="1">
    <citation type="submission" date="2013-10" db="EMBL/GenBank/DDBJ databases">
        <title>Draft genome sequence of Lactobacillus fermentum NB-22.</title>
        <authorList>
            <person name="Chaplin A.V."/>
            <person name="Shkoporov A.N."/>
            <person name="Khokhlova E.V."/>
            <person name="Efimov B.A."/>
            <person name="Kafarskaia L.I."/>
        </authorList>
    </citation>
    <scope>NUCLEOTIDE SEQUENCE [LARGE SCALE GENOMIC DNA]</scope>
    <source>
        <strain evidence="4">NB-22</strain>
    </source>
</reference>
<evidence type="ECO:0000256" key="2">
    <source>
        <dbReference type="SAM" id="Phobius"/>
    </source>
</evidence>